<keyword evidence="3" id="KW-1185">Reference proteome</keyword>
<protein>
    <submittedName>
        <fullName evidence="2">Retrovirus-related Pol polyprotein from transposon.6</fullName>
    </submittedName>
</protein>
<dbReference type="Gene3D" id="3.10.10.10">
    <property type="entry name" value="HIV Type 1 Reverse Transcriptase, subunit A, domain 1"/>
    <property type="match status" value="1"/>
</dbReference>
<organism evidence="2 3">
    <name type="scientific">Sesamum angolense</name>
    <dbReference type="NCBI Taxonomy" id="2727404"/>
    <lineage>
        <taxon>Eukaryota</taxon>
        <taxon>Viridiplantae</taxon>
        <taxon>Streptophyta</taxon>
        <taxon>Embryophyta</taxon>
        <taxon>Tracheophyta</taxon>
        <taxon>Spermatophyta</taxon>
        <taxon>Magnoliopsida</taxon>
        <taxon>eudicotyledons</taxon>
        <taxon>Gunneridae</taxon>
        <taxon>Pentapetalae</taxon>
        <taxon>asterids</taxon>
        <taxon>lamiids</taxon>
        <taxon>Lamiales</taxon>
        <taxon>Pedaliaceae</taxon>
        <taxon>Sesamum</taxon>
    </lineage>
</organism>
<dbReference type="PANTHER" id="PTHR24559:SF431">
    <property type="entry name" value="RNA-DIRECTED DNA POLYMERASE HOMOLOG"/>
    <property type="match status" value="1"/>
</dbReference>
<evidence type="ECO:0000313" key="2">
    <source>
        <dbReference type="EMBL" id="KAK4397173.1"/>
    </source>
</evidence>
<reference evidence="2" key="2">
    <citation type="journal article" date="2024" name="Plant">
        <title>Genomic evolution and insights into agronomic trait innovations of Sesamum species.</title>
        <authorList>
            <person name="Miao H."/>
            <person name="Wang L."/>
            <person name="Qu L."/>
            <person name="Liu H."/>
            <person name="Sun Y."/>
            <person name="Le M."/>
            <person name="Wang Q."/>
            <person name="Wei S."/>
            <person name="Zheng Y."/>
            <person name="Lin W."/>
            <person name="Duan Y."/>
            <person name="Cao H."/>
            <person name="Xiong S."/>
            <person name="Wang X."/>
            <person name="Wei L."/>
            <person name="Li C."/>
            <person name="Ma Q."/>
            <person name="Ju M."/>
            <person name="Zhao R."/>
            <person name="Li G."/>
            <person name="Mu C."/>
            <person name="Tian Q."/>
            <person name="Mei H."/>
            <person name="Zhang T."/>
            <person name="Gao T."/>
            <person name="Zhang H."/>
        </authorList>
    </citation>
    <scope>NUCLEOTIDE SEQUENCE</scope>
    <source>
        <strain evidence="2">K16</strain>
    </source>
</reference>
<comment type="caution">
    <text evidence="2">The sequence shown here is derived from an EMBL/GenBank/DDBJ whole genome shotgun (WGS) entry which is preliminary data.</text>
</comment>
<gene>
    <name evidence="2" type="ORF">Sango_1553900</name>
</gene>
<evidence type="ECO:0000313" key="3">
    <source>
        <dbReference type="Proteomes" id="UP001289374"/>
    </source>
</evidence>
<feature type="compositionally biased region" description="Basic and acidic residues" evidence="1">
    <location>
        <begin position="1"/>
        <end position="11"/>
    </location>
</feature>
<accession>A0AAE2BTM4</accession>
<dbReference type="SUPFAM" id="SSF56672">
    <property type="entry name" value="DNA/RNA polymerases"/>
    <property type="match status" value="1"/>
</dbReference>
<dbReference type="InterPro" id="IPR043128">
    <property type="entry name" value="Rev_trsase/Diguanyl_cyclase"/>
</dbReference>
<feature type="region of interest" description="Disordered" evidence="1">
    <location>
        <begin position="1"/>
        <end position="27"/>
    </location>
</feature>
<proteinExistence type="predicted"/>
<reference evidence="2" key="1">
    <citation type="submission" date="2020-06" db="EMBL/GenBank/DDBJ databases">
        <authorList>
            <person name="Li T."/>
            <person name="Hu X."/>
            <person name="Zhang T."/>
            <person name="Song X."/>
            <person name="Zhang H."/>
            <person name="Dai N."/>
            <person name="Sheng W."/>
            <person name="Hou X."/>
            <person name="Wei L."/>
        </authorList>
    </citation>
    <scope>NUCLEOTIDE SEQUENCE</scope>
    <source>
        <strain evidence="2">K16</strain>
        <tissue evidence="2">Leaf</tissue>
    </source>
</reference>
<dbReference type="PANTHER" id="PTHR24559">
    <property type="entry name" value="TRANSPOSON TY3-I GAG-POL POLYPROTEIN"/>
    <property type="match status" value="1"/>
</dbReference>
<sequence>MEVDNPNKESSRNPSQSEDQGGAVPTRVQPAEELLSIQLVPGESDQITKIGSQLSLVLVEQLTIFLQQNSDVFAWTASDLIDQLVNSTSGHEFFSLIDASQDCHWIMLNPNDQKRVSFLTSGGTYCYVLMPFGHKNAGATYQRLVDCMF</sequence>
<dbReference type="Proteomes" id="UP001289374">
    <property type="component" value="Unassembled WGS sequence"/>
</dbReference>
<name>A0AAE2BTM4_9LAMI</name>
<dbReference type="Gene3D" id="3.30.70.270">
    <property type="match status" value="1"/>
</dbReference>
<dbReference type="EMBL" id="JACGWL010000008">
    <property type="protein sequence ID" value="KAK4397173.1"/>
    <property type="molecule type" value="Genomic_DNA"/>
</dbReference>
<dbReference type="InterPro" id="IPR053134">
    <property type="entry name" value="RNA-dir_DNA_polymerase"/>
</dbReference>
<evidence type="ECO:0000256" key="1">
    <source>
        <dbReference type="SAM" id="MobiDB-lite"/>
    </source>
</evidence>
<dbReference type="AlphaFoldDB" id="A0AAE2BTM4"/>
<dbReference type="InterPro" id="IPR043502">
    <property type="entry name" value="DNA/RNA_pol_sf"/>
</dbReference>